<keyword evidence="1" id="KW-0805">Transcription regulation</keyword>
<dbReference type="Gene3D" id="1.10.10.10">
    <property type="entry name" value="Winged helix-like DNA-binding domain superfamily/Winged helix DNA-binding domain"/>
    <property type="match status" value="1"/>
</dbReference>
<gene>
    <name evidence="5" type="ORF">JMA39_06705</name>
</gene>
<organism evidence="5 6">
    <name type="scientific">Shewanella schlegeliana</name>
    <dbReference type="NCBI Taxonomy" id="190308"/>
    <lineage>
        <taxon>Bacteria</taxon>
        <taxon>Pseudomonadati</taxon>
        <taxon>Pseudomonadota</taxon>
        <taxon>Gammaproteobacteria</taxon>
        <taxon>Alteromonadales</taxon>
        <taxon>Shewanellaceae</taxon>
        <taxon>Shewanella</taxon>
    </lineage>
</organism>
<name>A0ABS1SWA6_9GAMM</name>
<protein>
    <submittedName>
        <fullName evidence="5">LuxR family transcriptional regulator</fullName>
    </submittedName>
</protein>
<reference evidence="5 6" key="1">
    <citation type="submission" date="2021-01" db="EMBL/GenBank/DDBJ databases">
        <title>Genome sequence of Shewanella schlegeliana JCM 11561.</title>
        <authorList>
            <person name="Zhang H."/>
            <person name="Li C."/>
        </authorList>
    </citation>
    <scope>NUCLEOTIDE SEQUENCE [LARGE SCALE GENOMIC DNA]</scope>
    <source>
        <strain evidence="5 6">JCM 11561</strain>
    </source>
</reference>
<dbReference type="InterPro" id="IPR036388">
    <property type="entry name" value="WH-like_DNA-bd_sf"/>
</dbReference>
<evidence type="ECO:0000313" key="6">
    <source>
        <dbReference type="Proteomes" id="UP000604898"/>
    </source>
</evidence>
<dbReference type="InterPro" id="IPR016032">
    <property type="entry name" value="Sig_transdc_resp-reg_C-effctor"/>
</dbReference>
<proteinExistence type="predicted"/>
<comment type="caution">
    <text evidence="5">The sequence shown here is derived from an EMBL/GenBank/DDBJ whole genome shotgun (WGS) entry which is preliminary data.</text>
</comment>
<dbReference type="RefSeq" id="WP_202721060.1">
    <property type="nucleotide sequence ID" value="NZ_BPEX01000002.1"/>
</dbReference>
<feature type="domain" description="HTH luxR-type" evidence="4">
    <location>
        <begin position="184"/>
        <end position="249"/>
    </location>
</feature>
<evidence type="ECO:0000256" key="2">
    <source>
        <dbReference type="ARBA" id="ARBA00023125"/>
    </source>
</evidence>
<dbReference type="PANTHER" id="PTHR44688">
    <property type="entry name" value="DNA-BINDING TRANSCRIPTIONAL ACTIVATOR DEVR_DOSR"/>
    <property type="match status" value="1"/>
</dbReference>
<dbReference type="PANTHER" id="PTHR44688:SF16">
    <property type="entry name" value="DNA-BINDING TRANSCRIPTIONAL ACTIVATOR DEVR_DOSR"/>
    <property type="match status" value="1"/>
</dbReference>
<evidence type="ECO:0000256" key="1">
    <source>
        <dbReference type="ARBA" id="ARBA00023015"/>
    </source>
</evidence>
<dbReference type="Pfam" id="PF00196">
    <property type="entry name" value="GerE"/>
    <property type="match status" value="1"/>
</dbReference>
<accession>A0ABS1SWA6</accession>
<sequence length="252" mass="29502">MNIYTKRCDIDPRVLDNVSRFLRQYGINEFFYGITTKVIPPYSHQFKNLKRRIPADMIKCRYGVYSSERVLRFRHLYLQYFAADDSAYFRPHPMGMSIWADPDYSGPKGQRFAELMAEHQFCSRGVWHLPTSYHPDWLCAFVYFSDLPREELLARLQPHEAEIETQLMMFASYFNEQFISQINPISNFNCLSERSLTILRLTAEGYSSEELAAKLCITESGVNYHLDRLKELLNAKNRVQLISMGYSLGLLS</sequence>
<dbReference type="SMART" id="SM00421">
    <property type="entry name" value="HTH_LUXR"/>
    <property type="match status" value="1"/>
</dbReference>
<keyword evidence="6" id="KW-1185">Reference proteome</keyword>
<keyword evidence="2" id="KW-0238">DNA-binding</keyword>
<keyword evidence="3" id="KW-0804">Transcription</keyword>
<evidence type="ECO:0000256" key="3">
    <source>
        <dbReference type="ARBA" id="ARBA00023163"/>
    </source>
</evidence>
<evidence type="ECO:0000259" key="4">
    <source>
        <dbReference type="PROSITE" id="PS50043"/>
    </source>
</evidence>
<dbReference type="PROSITE" id="PS50043">
    <property type="entry name" value="HTH_LUXR_2"/>
    <property type="match status" value="1"/>
</dbReference>
<dbReference type="CDD" id="cd06170">
    <property type="entry name" value="LuxR_C_like"/>
    <property type="match status" value="1"/>
</dbReference>
<evidence type="ECO:0000313" key="5">
    <source>
        <dbReference type="EMBL" id="MBL4912825.1"/>
    </source>
</evidence>
<dbReference type="Proteomes" id="UP000604898">
    <property type="component" value="Unassembled WGS sequence"/>
</dbReference>
<dbReference type="SUPFAM" id="SSF46894">
    <property type="entry name" value="C-terminal effector domain of the bipartite response regulators"/>
    <property type="match status" value="1"/>
</dbReference>
<dbReference type="EMBL" id="JAESVD010000003">
    <property type="protein sequence ID" value="MBL4912825.1"/>
    <property type="molecule type" value="Genomic_DNA"/>
</dbReference>
<dbReference type="InterPro" id="IPR000792">
    <property type="entry name" value="Tscrpt_reg_LuxR_C"/>
</dbReference>